<reference evidence="1" key="2">
    <citation type="journal article" date="2015" name="Fish Shellfish Immunol.">
        <title>Early steps in the European eel (Anguilla anguilla)-Vibrio vulnificus interaction in the gills: Role of the RtxA13 toxin.</title>
        <authorList>
            <person name="Callol A."/>
            <person name="Pajuelo D."/>
            <person name="Ebbesson L."/>
            <person name="Teles M."/>
            <person name="MacKenzie S."/>
            <person name="Amaro C."/>
        </authorList>
    </citation>
    <scope>NUCLEOTIDE SEQUENCE</scope>
</reference>
<accession>A0A0E9QF57</accession>
<reference evidence="1" key="1">
    <citation type="submission" date="2014-11" db="EMBL/GenBank/DDBJ databases">
        <authorList>
            <person name="Amaro Gonzalez C."/>
        </authorList>
    </citation>
    <scope>NUCLEOTIDE SEQUENCE</scope>
</reference>
<protein>
    <submittedName>
        <fullName evidence="1">Uncharacterized protein</fullName>
    </submittedName>
</protein>
<dbReference type="EMBL" id="GBXM01093071">
    <property type="protein sequence ID" value="JAH15506.1"/>
    <property type="molecule type" value="Transcribed_RNA"/>
</dbReference>
<dbReference type="AlphaFoldDB" id="A0A0E9QF57"/>
<proteinExistence type="predicted"/>
<organism evidence="1">
    <name type="scientific">Anguilla anguilla</name>
    <name type="common">European freshwater eel</name>
    <name type="synonym">Muraena anguilla</name>
    <dbReference type="NCBI Taxonomy" id="7936"/>
    <lineage>
        <taxon>Eukaryota</taxon>
        <taxon>Metazoa</taxon>
        <taxon>Chordata</taxon>
        <taxon>Craniata</taxon>
        <taxon>Vertebrata</taxon>
        <taxon>Euteleostomi</taxon>
        <taxon>Actinopterygii</taxon>
        <taxon>Neopterygii</taxon>
        <taxon>Teleostei</taxon>
        <taxon>Anguilliformes</taxon>
        <taxon>Anguillidae</taxon>
        <taxon>Anguilla</taxon>
    </lineage>
</organism>
<sequence>MHNKKVDSIKNIYLVFFTNINTEV</sequence>
<name>A0A0E9QF57_ANGAN</name>
<evidence type="ECO:0000313" key="1">
    <source>
        <dbReference type="EMBL" id="JAH15506.1"/>
    </source>
</evidence>